<keyword evidence="8" id="KW-1185">Reference proteome</keyword>
<evidence type="ECO:0000259" key="6">
    <source>
        <dbReference type="PROSITE" id="PS50072"/>
    </source>
</evidence>
<dbReference type="PANTHER" id="PTHR45625:SF4">
    <property type="entry name" value="PEPTIDYLPROLYL ISOMERASE DOMAIN AND WD REPEAT-CONTAINING PROTEIN 1"/>
    <property type="match status" value="1"/>
</dbReference>
<comment type="catalytic activity">
    <reaction evidence="4">
        <text>[protein]-peptidylproline (omega=180) = [protein]-peptidylproline (omega=0)</text>
        <dbReference type="Rhea" id="RHEA:16237"/>
        <dbReference type="Rhea" id="RHEA-COMP:10747"/>
        <dbReference type="Rhea" id="RHEA-COMP:10748"/>
        <dbReference type="ChEBI" id="CHEBI:83833"/>
        <dbReference type="ChEBI" id="CHEBI:83834"/>
        <dbReference type="EC" id="5.2.1.8"/>
    </reaction>
</comment>
<comment type="function">
    <text evidence="1 4">PPIases accelerate the folding of proteins. It catalyzes the cis-trans isomerization of proline imidic peptide bonds in oligopeptides.</text>
</comment>
<evidence type="ECO:0000256" key="1">
    <source>
        <dbReference type="ARBA" id="ARBA00002388"/>
    </source>
</evidence>
<dbReference type="AlphaFoldDB" id="A0A0D8FTG1"/>
<dbReference type="EMBL" id="JXUW01000014">
    <property type="protein sequence ID" value="KJE76573.1"/>
    <property type="molecule type" value="Genomic_DNA"/>
</dbReference>
<feature type="domain" description="PPIase cyclophilin-type" evidence="6">
    <location>
        <begin position="105"/>
        <end position="260"/>
    </location>
</feature>
<keyword evidence="5" id="KW-0812">Transmembrane</keyword>
<dbReference type="InterPro" id="IPR002130">
    <property type="entry name" value="Cyclophilin-type_PPIase_dom"/>
</dbReference>
<keyword evidence="5" id="KW-1133">Transmembrane helix</keyword>
<protein>
    <recommendedName>
        <fullName evidence="4">Peptidyl-prolyl cis-trans isomerase</fullName>
        <shortName evidence="4">PPIase</shortName>
        <ecNumber evidence="4">5.2.1.8</ecNumber>
    </recommendedName>
</protein>
<dbReference type="Proteomes" id="UP000032336">
    <property type="component" value="Unassembled WGS sequence"/>
</dbReference>
<dbReference type="PRINTS" id="PR00153">
    <property type="entry name" value="CSAPPISMRASE"/>
</dbReference>
<dbReference type="SUPFAM" id="SSF50891">
    <property type="entry name" value="Cyclophilin-like"/>
    <property type="match status" value="1"/>
</dbReference>
<dbReference type="GO" id="GO:0003755">
    <property type="term" value="F:peptidyl-prolyl cis-trans isomerase activity"/>
    <property type="evidence" value="ECO:0007669"/>
    <property type="project" value="UniProtKB-UniRule"/>
</dbReference>
<evidence type="ECO:0000256" key="5">
    <source>
        <dbReference type="SAM" id="Phobius"/>
    </source>
</evidence>
<dbReference type="eggNOG" id="COG0652">
    <property type="taxonomic scope" value="Bacteria"/>
</dbReference>
<evidence type="ECO:0000256" key="2">
    <source>
        <dbReference type="ARBA" id="ARBA00023110"/>
    </source>
</evidence>
<dbReference type="CDD" id="cd00317">
    <property type="entry name" value="cyclophilin"/>
    <property type="match status" value="1"/>
</dbReference>
<gene>
    <name evidence="7" type="primary">cypB</name>
    <name evidence="7" type="ORF">FEAC_16530</name>
</gene>
<evidence type="ECO:0000313" key="7">
    <source>
        <dbReference type="EMBL" id="KJE76573.1"/>
    </source>
</evidence>
<keyword evidence="2 4" id="KW-0697">Rotamase</keyword>
<dbReference type="InterPro" id="IPR044666">
    <property type="entry name" value="Cyclophilin_A-like"/>
</dbReference>
<organism evidence="7 8">
    <name type="scientific">Ferrimicrobium acidiphilum DSM 19497</name>
    <dbReference type="NCBI Taxonomy" id="1121877"/>
    <lineage>
        <taxon>Bacteria</taxon>
        <taxon>Bacillati</taxon>
        <taxon>Actinomycetota</taxon>
        <taxon>Acidimicrobiia</taxon>
        <taxon>Acidimicrobiales</taxon>
        <taxon>Acidimicrobiaceae</taxon>
        <taxon>Ferrimicrobium</taxon>
    </lineage>
</organism>
<name>A0A0D8FTG1_9ACTN</name>
<keyword evidence="5" id="KW-0472">Membrane</keyword>
<keyword evidence="3 4" id="KW-0413">Isomerase</keyword>
<reference evidence="7 8" key="1">
    <citation type="submission" date="2015-01" db="EMBL/GenBank/DDBJ databases">
        <title>Draft genome of the acidophilic iron oxidizer Ferrimicrobium acidiphilum strain T23.</title>
        <authorList>
            <person name="Poehlein A."/>
            <person name="Eisen S."/>
            <person name="Schloemann M."/>
            <person name="Johnson B.D."/>
            <person name="Daniel R."/>
            <person name="Muehling M."/>
        </authorList>
    </citation>
    <scope>NUCLEOTIDE SEQUENCE [LARGE SCALE GENOMIC DNA]</scope>
    <source>
        <strain evidence="7 8">T23</strain>
    </source>
</reference>
<dbReference type="Gene3D" id="2.40.100.10">
    <property type="entry name" value="Cyclophilin-like"/>
    <property type="match status" value="1"/>
</dbReference>
<sequence length="264" mass="28478">MPSEKRARIRANQLKLKEAELARAKRRRFIRNGVIVVVAAVVVFVGIYLLTKPQTKKSAAATKTTSTAAKTASYLLPDGCPNPNKVIPRKTHFKKYPPECLNPSYHYLAVVKTTAGTFDVKLEPKLGPKSANNFYVLSLYHFFNGTTFFRVIPGFVIQGGSPTNNDFGTPGYSFADKNPPAGSYHLGTIAMANTGKPHSNGSQFFIVSGTSGEKGLTNTYSVFGQVTKGLSVIAKINAGGSTANNGIPPKTTYKINTVTIQVTK</sequence>
<dbReference type="Pfam" id="PF00160">
    <property type="entry name" value="Pro_isomerase"/>
    <property type="match status" value="1"/>
</dbReference>
<evidence type="ECO:0000256" key="3">
    <source>
        <dbReference type="ARBA" id="ARBA00023235"/>
    </source>
</evidence>
<comment type="caution">
    <text evidence="7">The sequence shown here is derived from an EMBL/GenBank/DDBJ whole genome shotgun (WGS) entry which is preliminary data.</text>
</comment>
<dbReference type="PANTHER" id="PTHR45625">
    <property type="entry name" value="PEPTIDYL-PROLYL CIS-TRANS ISOMERASE-RELATED"/>
    <property type="match status" value="1"/>
</dbReference>
<evidence type="ECO:0000313" key="8">
    <source>
        <dbReference type="Proteomes" id="UP000032336"/>
    </source>
</evidence>
<dbReference type="PROSITE" id="PS50072">
    <property type="entry name" value="CSA_PPIASE_2"/>
    <property type="match status" value="1"/>
</dbReference>
<dbReference type="InterPro" id="IPR029000">
    <property type="entry name" value="Cyclophilin-like_dom_sf"/>
</dbReference>
<dbReference type="RefSeq" id="WP_052566053.1">
    <property type="nucleotide sequence ID" value="NZ_JQKF01000011.1"/>
</dbReference>
<accession>A0A0D8FTG1</accession>
<dbReference type="EC" id="5.2.1.8" evidence="4"/>
<feature type="transmembrane region" description="Helical" evidence="5">
    <location>
        <begin position="29"/>
        <end position="50"/>
    </location>
</feature>
<dbReference type="STRING" id="1121877.FEAC_16530"/>
<proteinExistence type="inferred from homology"/>
<evidence type="ECO:0000256" key="4">
    <source>
        <dbReference type="RuleBase" id="RU363019"/>
    </source>
</evidence>
<dbReference type="OrthoDB" id="9807797at2"/>
<comment type="similarity">
    <text evidence="4">Belongs to the cyclophilin-type PPIase family.</text>
</comment>